<dbReference type="EMBL" id="JBBPBN010000015">
    <property type="protein sequence ID" value="KAK9024269.1"/>
    <property type="molecule type" value="Genomic_DNA"/>
</dbReference>
<keyword evidence="1" id="KW-1133">Transmembrane helix</keyword>
<dbReference type="PANTHER" id="PTHR31385:SF1">
    <property type="entry name" value="PUTATIVE (DUF220)-RELATED"/>
    <property type="match status" value="1"/>
</dbReference>
<dbReference type="Gene3D" id="3.30.530.20">
    <property type="match status" value="1"/>
</dbReference>
<feature type="transmembrane region" description="Helical" evidence="1">
    <location>
        <begin position="483"/>
        <end position="507"/>
    </location>
</feature>
<feature type="transmembrane region" description="Helical" evidence="1">
    <location>
        <begin position="513"/>
        <end position="531"/>
    </location>
</feature>
<dbReference type="PANTHER" id="PTHR31385">
    <property type="entry name" value="PUTATIVE (DUF220)-RELATED"/>
    <property type="match status" value="1"/>
</dbReference>
<keyword evidence="1" id="KW-0812">Transmembrane</keyword>
<feature type="transmembrane region" description="Helical" evidence="1">
    <location>
        <begin position="595"/>
        <end position="619"/>
    </location>
</feature>
<feature type="transmembrane region" description="Helical" evidence="1">
    <location>
        <begin position="625"/>
        <end position="647"/>
    </location>
</feature>
<dbReference type="Proteomes" id="UP001396334">
    <property type="component" value="Unassembled WGS sequence"/>
</dbReference>
<evidence type="ECO:0000313" key="3">
    <source>
        <dbReference type="EMBL" id="KAK9024269.1"/>
    </source>
</evidence>
<comment type="caution">
    <text evidence="3">The sequence shown here is derived from an EMBL/GenBank/DDBJ whole genome shotgun (WGS) entry which is preliminary data.</text>
</comment>
<name>A0ABR2SGH8_9ROSI</name>
<dbReference type="Pfam" id="PF02713">
    <property type="entry name" value="DUF220"/>
    <property type="match status" value="1"/>
</dbReference>
<gene>
    <name evidence="3" type="ORF">V6N11_004438</name>
</gene>
<dbReference type="InterPro" id="IPR003863">
    <property type="entry name" value="DUF220"/>
</dbReference>
<dbReference type="InterPro" id="IPR023393">
    <property type="entry name" value="START-like_dom_sf"/>
</dbReference>
<organism evidence="3 4">
    <name type="scientific">Hibiscus sabdariffa</name>
    <name type="common">roselle</name>
    <dbReference type="NCBI Taxonomy" id="183260"/>
    <lineage>
        <taxon>Eukaryota</taxon>
        <taxon>Viridiplantae</taxon>
        <taxon>Streptophyta</taxon>
        <taxon>Embryophyta</taxon>
        <taxon>Tracheophyta</taxon>
        <taxon>Spermatophyta</taxon>
        <taxon>Magnoliopsida</taxon>
        <taxon>eudicotyledons</taxon>
        <taxon>Gunneridae</taxon>
        <taxon>Pentapetalae</taxon>
        <taxon>rosids</taxon>
        <taxon>malvids</taxon>
        <taxon>Malvales</taxon>
        <taxon>Malvaceae</taxon>
        <taxon>Malvoideae</taxon>
        <taxon>Hibiscus</taxon>
    </lineage>
</organism>
<accession>A0ABR2SGH8</accession>
<dbReference type="SUPFAM" id="SSF55961">
    <property type="entry name" value="Bet v1-like"/>
    <property type="match status" value="1"/>
</dbReference>
<keyword evidence="4" id="KW-1185">Reference proteome</keyword>
<reference evidence="3 4" key="1">
    <citation type="journal article" date="2024" name="G3 (Bethesda)">
        <title>Genome assembly of Hibiscus sabdariffa L. provides insights into metabolisms of medicinal natural products.</title>
        <authorList>
            <person name="Kim T."/>
        </authorList>
    </citation>
    <scope>NUCLEOTIDE SEQUENCE [LARGE SCALE GENOMIC DNA]</scope>
    <source>
        <strain evidence="3">TK-2024</strain>
        <tissue evidence="3">Old leaves</tissue>
    </source>
</reference>
<feature type="transmembrane region" description="Helical" evidence="1">
    <location>
        <begin position="416"/>
        <end position="439"/>
    </location>
</feature>
<keyword evidence="1" id="KW-0472">Membrane</keyword>
<protein>
    <recommendedName>
        <fullName evidence="2">DUF220 domain-containing protein</fullName>
    </recommendedName>
</protein>
<evidence type="ECO:0000259" key="2">
    <source>
        <dbReference type="Pfam" id="PF02713"/>
    </source>
</evidence>
<feature type="domain" description="DUF220" evidence="2">
    <location>
        <begin position="166"/>
        <end position="237"/>
    </location>
</feature>
<evidence type="ECO:0000313" key="4">
    <source>
        <dbReference type="Proteomes" id="UP001396334"/>
    </source>
</evidence>
<evidence type="ECO:0000256" key="1">
    <source>
        <dbReference type="SAM" id="Phobius"/>
    </source>
</evidence>
<sequence>MEGKKISIDIPRNGKSKVLDPLVSALLVQLPQKLQNCLKSQLKRLAIDGDRIKLVNTFLEKKNRLSAGLRINLEKQLQAWRENPSWVSPPSEIEVSVAKGSLCHLKATVDVGLPPDAVYNIVTDPDNRRVFKNVKEVISRKVLIDEGQRQVVEVEQSAVWRFLLWSGTISVHVLVDQNREDHSMRFKQMSNGFMKIFEGYWRVEPLFIDEESCFPFKPKTWAEYCSCTGGKGRIGSKVSLDQLIQPAIAPPPPISWYLSGIPAKTTEMLINDLIAEADRIKGSHDSEILDKELLLSKKINEHCDQLEQVCDIKERWKSGRRNRKLLRRRKKMLAGSLHSSTIASGQQLRPPIHQNKLIVFLLLQRIEETRFQKSYRPLPLPFLPPFNLRITLFGVLCPAQPNMTADTTTLGYWLNWRFALCALLVLVSMVVAAVIIWKLEGRKRWEHRRRQNLKEPTGLLYEDETWNTCLEAIHPAWLLGFRVFAFFMLLLLLIASVVTDGGAIFYFYTQWTFTLVTIYFGFGSAISIYGCRKHCRKTDGYRANHVSLDSEQGTYVPPTIGEIADGSSNHSKHYDPHEATYHPPIAGPWRYAFQIVYQICAGAVMLTDTVFWLILYPFLTPKGQGLNFMIVSMHSINAVFLIGDTILNCMRFPLFRIAYFILWTGAFVVFQWIIHACVDLWWPYPFLDLSSPYAPLWYLGVGVMHIPCYGTFALVVKLKDFCFSRSFPDLYRKLR</sequence>
<proteinExistence type="predicted"/>
<feature type="transmembrane region" description="Helical" evidence="1">
    <location>
        <begin position="659"/>
        <end position="684"/>
    </location>
</feature>
<feature type="transmembrane region" description="Helical" evidence="1">
    <location>
        <begin position="696"/>
        <end position="716"/>
    </location>
</feature>